<dbReference type="GO" id="GO:0003690">
    <property type="term" value="F:double-stranded DNA binding"/>
    <property type="evidence" value="ECO:0007669"/>
    <property type="project" value="InterPro"/>
</dbReference>
<dbReference type="PANTHER" id="PTHR12732">
    <property type="entry name" value="UNCHARACTERIZED PROTEASOME COMPONENT REGION PCI-CONTAINING"/>
    <property type="match status" value="1"/>
</dbReference>
<comment type="caution">
    <text evidence="1">The sequence shown here is derived from an EMBL/GenBank/DDBJ whole genome shotgun (WGS) entry which is preliminary data.</text>
</comment>
<accession>A0A0N0RS05</accession>
<dbReference type="RefSeq" id="XP_017990854.1">
    <property type="nucleotide sequence ID" value="XM_018135946.1"/>
</dbReference>
<dbReference type="InterPro" id="IPR036388">
    <property type="entry name" value="WH-like_DNA-bd_sf"/>
</dbReference>
<organism evidence="1 2">
    <name type="scientific">Malassezia pachydermatis</name>
    <dbReference type="NCBI Taxonomy" id="77020"/>
    <lineage>
        <taxon>Eukaryota</taxon>
        <taxon>Fungi</taxon>
        <taxon>Dikarya</taxon>
        <taxon>Basidiomycota</taxon>
        <taxon>Ustilaginomycotina</taxon>
        <taxon>Malasseziomycetes</taxon>
        <taxon>Malasseziales</taxon>
        <taxon>Malasseziaceae</taxon>
        <taxon>Malassezia</taxon>
    </lineage>
</organism>
<dbReference type="GO" id="GO:0006368">
    <property type="term" value="P:transcription elongation by RNA polymerase II"/>
    <property type="evidence" value="ECO:0007669"/>
    <property type="project" value="TreeGrafter"/>
</dbReference>
<dbReference type="SMART" id="SM00753">
    <property type="entry name" value="PAM"/>
    <property type="match status" value="1"/>
</dbReference>
<keyword evidence="2" id="KW-1185">Reference proteome</keyword>
<dbReference type="InterPro" id="IPR045114">
    <property type="entry name" value="Csn12-like"/>
</dbReference>
<evidence type="ECO:0000313" key="2">
    <source>
        <dbReference type="Proteomes" id="UP000037751"/>
    </source>
</evidence>
<dbReference type="Proteomes" id="UP000037751">
    <property type="component" value="Unassembled WGS sequence"/>
</dbReference>
<dbReference type="VEuPathDB" id="FungiDB:Malapachy_1442"/>
<dbReference type="Gene3D" id="1.10.10.10">
    <property type="entry name" value="Winged helix-like DNA-binding domain superfamily/Winged helix DNA-binding domain"/>
    <property type="match status" value="1"/>
</dbReference>
<dbReference type="AlphaFoldDB" id="A0A0N0RS05"/>
<reference evidence="1 2" key="1">
    <citation type="submission" date="2015-07" db="EMBL/GenBank/DDBJ databases">
        <title>Draft Genome Sequence of Malassezia furfur CBS1878 and Malassezia pachydermatis CBS1879.</title>
        <authorList>
            <person name="Triana S."/>
            <person name="Ohm R."/>
            <person name="Gonzalez A."/>
            <person name="DeCock H."/>
            <person name="Restrepo S."/>
            <person name="Celis A."/>
        </authorList>
    </citation>
    <scope>NUCLEOTIDE SEQUENCE [LARGE SCALE GENOMIC DNA]</scope>
    <source>
        <strain evidence="1 2">CBS 1879</strain>
    </source>
</reference>
<dbReference type="GO" id="GO:0070390">
    <property type="term" value="C:transcription export complex 2"/>
    <property type="evidence" value="ECO:0007669"/>
    <property type="project" value="TreeGrafter"/>
</dbReference>
<dbReference type="GO" id="GO:0003723">
    <property type="term" value="F:RNA binding"/>
    <property type="evidence" value="ECO:0007669"/>
    <property type="project" value="InterPro"/>
</dbReference>
<dbReference type="GO" id="GO:0000973">
    <property type="term" value="P:post-transcriptional tethering of RNA polymerase II gene DNA at nuclear periphery"/>
    <property type="evidence" value="ECO:0007669"/>
    <property type="project" value="TreeGrafter"/>
</dbReference>
<dbReference type="STRING" id="77020.A0A0N0RS05"/>
<dbReference type="GeneID" id="28727821"/>
<dbReference type="PANTHER" id="PTHR12732:SF8">
    <property type="entry name" value="NUCLEAR MRNA EXPORT PROTEIN THP1"/>
    <property type="match status" value="1"/>
</dbReference>
<dbReference type="EMBL" id="LGAV01000007">
    <property type="protein sequence ID" value="KOS13222.1"/>
    <property type="molecule type" value="Genomic_DNA"/>
</dbReference>
<gene>
    <name evidence="1" type="ORF">Malapachy_1442</name>
</gene>
<protein>
    <submittedName>
        <fullName evidence="1">Nuclear pore associated protein thp1-sac3 complex subunit</fullName>
    </submittedName>
</protein>
<sequence length="448" mass="50596">MVRLSIRASVRAGMAASAVHWIEAFQHVLEHGDGKAFLPWIAMDPPTYTQLQSSLQSMTTTKVGAKLRVPTNLTSQKKRLTSFAQDFLDYVHLYPPPSSPQIPREAYDAWVKVYASANAVFALPETVWMVPIFKYLAQQLVAMAIRLDQADASAAYTKTIDAASRLSKSAGLAANDRTTQPCRRTKRAAVFTLANVSFRAYFRLNNTRLCETVLGSVNNALLMNRRHDDTDATGEESYTMAERVTYHYYLGQIRLLQHRVLAAVEHLRWAFDRCTNAHPHNKRKILIPLVAAHLILGRYASRSLLTQFQLTEPYGELLRRHRMGHAAGALATLEQHREWFRTCGLYMLLREKMVLGLWRNLFQRCMRSTQSATSATQGPPTLSLQTLVRPARMAWDDPSLDLADMECMAANLVDQGLMKAYILHSKGVIVLQRGPHRGFPPMTDVYHS</sequence>
<dbReference type="OrthoDB" id="5404651at2759"/>
<name>A0A0N0RS05_9BASI</name>
<proteinExistence type="predicted"/>
<dbReference type="GO" id="GO:0016973">
    <property type="term" value="P:poly(A)+ mRNA export from nucleus"/>
    <property type="evidence" value="ECO:0007669"/>
    <property type="project" value="TreeGrafter"/>
</dbReference>
<evidence type="ECO:0000313" key="1">
    <source>
        <dbReference type="EMBL" id="KOS13222.1"/>
    </source>
</evidence>